<protein>
    <submittedName>
        <fullName evidence="1">Uncharacterized protein</fullName>
    </submittedName>
</protein>
<accession>A0A3S5FH37</accession>
<organism evidence="1 2">
    <name type="scientific">Protopolystoma xenopodis</name>
    <dbReference type="NCBI Taxonomy" id="117903"/>
    <lineage>
        <taxon>Eukaryota</taxon>
        <taxon>Metazoa</taxon>
        <taxon>Spiralia</taxon>
        <taxon>Lophotrochozoa</taxon>
        <taxon>Platyhelminthes</taxon>
        <taxon>Monogenea</taxon>
        <taxon>Polyopisthocotylea</taxon>
        <taxon>Polystomatidea</taxon>
        <taxon>Polystomatidae</taxon>
        <taxon>Protopolystoma</taxon>
    </lineage>
</organism>
<dbReference type="Proteomes" id="UP000784294">
    <property type="component" value="Unassembled WGS sequence"/>
</dbReference>
<comment type="caution">
    <text evidence="1">The sequence shown here is derived from an EMBL/GenBank/DDBJ whole genome shotgun (WGS) entry which is preliminary data.</text>
</comment>
<dbReference type="AlphaFoldDB" id="A0A3S5FH37"/>
<evidence type="ECO:0000313" key="1">
    <source>
        <dbReference type="EMBL" id="VEL42039.1"/>
    </source>
</evidence>
<name>A0A3S5FH37_9PLAT</name>
<sequence>MSKVSKARVSRLTHHLTSLSPHPSINPVMLSLPVGHRPIYPSGLSHVRITVFQSLGLLASTPAHMCSGHATASTTTALPKISPAHSEPPPGLTSQPGNTVSILVSVAMATCLSGLRETRPARMTGRRTGTACRSDSTNVGDNAQTLLSNYDIYFSLYIPLHPDREPGQKLGSHTVFACSLSLRPPRASSTLLSVPMHIRWYRRLSGLLQSQCGLRQCCFFALLSGLCTKLNLGLHASRKVKYKQACCGPVESEICVRRKTTSSVRLASSSPGQSPCGRCQPADHGNVACSCHGQQLHLIQ</sequence>
<reference evidence="1" key="1">
    <citation type="submission" date="2018-11" db="EMBL/GenBank/DDBJ databases">
        <authorList>
            <consortium name="Pathogen Informatics"/>
        </authorList>
    </citation>
    <scope>NUCLEOTIDE SEQUENCE</scope>
</reference>
<gene>
    <name evidence="1" type="ORF">PXEA_LOCUS35479</name>
</gene>
<proteinExistence type="predicted"/>
<keyword evidence="2" id="KW-1185">Reference proteome</keyword>
<evidence type="ECO:0000313" key="2">
    <source>
        <dbReference type="Proteomes" id="UP000784294"/>
    </source>
</evidence>
<dbReference type="EMBL" id="CAAALY010272301">
    <property type="protein sequence ID" value="VEL42039.1"/>
    <property type="molecule type" value="Genomic_DNA"/>
</dbReference>